<feature type="transmembrane region" description="Helical" evidence="10">
    <location>
        <begin position="98"/>
        <end position="120"/>
    </location>
</feature>
<keyword evidence="2" id="KW-1003">Cell membrane</keyword>
<organism evidence="12">
    <name type="scientific">Capitella teleta</name>
    <name type="common">Polychaete worm</name>
    <dbReference type="NCBI Taxonomy" id="283909"/>
    <lineage>
        <taxon>Eukaryota</taxon>
        <taxon>Metazoa</taxon>
        <taxon>Spiralia</taxon>
        <taxon>Lophotrochozoa</taxon>
        <taxon>Annelida</taxon>
        <taxon>Polychaeta</taxon>
        <taxon>Sedentaria</taxon>
        <taxon>Scolecida</taxon>
        <taxon>Capitellidae</taxon>
        <taxon>Capitella</taxon>
    </lineage>
</organism>
<dbReference type="Proteomes" id="UP000014760">
    <property type="component" value="Unassembled WGS sequence"/>
</dbReference>
<feature type="transmembrane region" description="Helical" evidence="10">
    <location>
        <begin position="26"/>
        <end position="51"/>
    </location>
</feature>
<evidence type="ECO:0000256" key="8">
    <source>
        <dbReference type="ARBA" id="ARBA00023224"/>
    </source>
</evidence>
<evidence type="ECO:0000256" key="5">
    <source>
        <dbReference type="ARBA" id="ARBA00023040"/>
    </source>
</evidence>
<evidence type="ECO:0000256" key="9">
    <source>
        <dbReference type="RuleBase" id="RU000688"/>
    </source>
</evidence>
<comment type="subcellular location">
    <subcellularLocation>
        <location evidence="1">Cell membrane</location>
        <topology evidence="1">Multi-pass membrane protein</topology>
    </subcellularLocation>
</comment>
<dbReference type="InterPro" id="IPR017452">
    <property type="entry name" value="GPCR_Rhodpsn_7TM"/>
</dbReference>
<reference evidence="14" key="1">
    <citation type="submission" date="2012-12" db="EMBL/GenBank/DDBJ databases">
        <authorList>
            <person name="Hellsten U."/>
            <person name="Grimwood J."/>
            <person name="Chapman J.A."/>
            <person name="Shapiro H."/>
            <person name="Aerts A."/>
            <person name="Otillar R.P."/>
            <person name="Terry A.Y."/>
            <person name="Boore J.L."/>
            <person name="Simakov O."/>
            <person name="Marletaz F."/>
            <person name="Cho S.-J."/>
            <person name="Edsinger-Gonzales E."/>
            <person name="Havlak P."/>
            <person name="Kuo D.-H."/>
            <person name="Larsson T."/>
            <person name="Lv J."/>
            <person name="Arendt D."/>
            <person name="Savage R."/>
            <person name="Osoegawa K."/>
            <person name="de Jong P."/>
            <person name="Lindberg D.R."/>
            <person name="Seaver E.C."/>
            <person name="Weisblat D.A."/>
            <person name="Putnam N.H."/>
            <person name="Grigoriev I.V."/>
            <person name="Rokhsar D.S."/>
        </authorList>
    </citation>
    <scope>NUCLEOTIDE SEQUENCE</scope>
    <source>
        <strain evidence="14">I ESC-2004</strain>
    </source>
</reference>
<evidence type="ECO:0000256" key="3">
    <source>
        <dbReference type="ARBA" id="ARBA00022692"/>
    </source>
</evidence>
<dbReference type="PANTHER" id="PTHR24248">
    <property type="entry name" value="ADRENERGIC RECEPTOR-RELATED G-PROTEIN COUPLED RECEPTOR"/>
    <property type="match status" value="1"/>
</dbReference>
<dbReference type="SUPFAM" id="SSF81321">
    <property type="entry name" value="Family A G protein-coupled receptor-like"/>
    <property type="match status" value="1"/>
</dbReference>
<dbReference type="OMA" id="FTSKITC"/>
<feature type="transmembrane region" description="Helical" evidence="10">
    <location>
        <begin position="63"/>
        <end position="86"/>
    </location>
</feature>
<feature type="transmembrane region" description="Helical" evidence="10">
    <location>
        <begin position="268"/>
        <end position="288"/>
    </location>
</feature>
<evidence type="ECO:0000256" key="7">
    <source>
        <dbReference type="ARBA" id="ARBA00023170"/>
    </source>
</evidence>
<feature type="domain" description="G-protein coupled receptors family 1 profile" evidence="11">
    <location>
        <begin position="43"/>
        <end position="288"/>
    </location>
</feature>
<proteinExistence type="inferred from homology"/>
<protein>
    <recommendedName>
        <fullName evidence="11">G-protein coupled receptors family 1 profile domain-containing protein</fullName>
    </recommendedName>
</protein>
<dbReference type="Gene3D" id="1.20.1070.10">
    <property type="entry name" value="Rhodopsin 7-helix transmembrane proteins"/>
    <property type="match status" value="1"/>
</dbReference>
<feature type="transmembrane region" description="Helical" evidence="10">
    <location>
        <begin position="235"/>
        <end position="256"/>
    </location>
</feature>
<dbReference type="STRING" id="283909.R7T7U5"/>
<keyword evidence="3 9" id="KW-0812">Transmembrane</keyword>
<dbReference type="PROSITE" id="PS50262">
    <property type="entry name" value="G_PROTEIN_RECEP_F1_2"/>
    <property type="match status" value="1"/>
</dbReference>
<dbReference type="PRINTS" id="PR00237">
    <property type="entry name" value="GPCRRHODOPSN"/>
</dbReference>
<dbReference type="AlphaFoldDB" id="R7T7U5"/>
<reference evidence="12 14" key="2">
    <citation type="journal article" date="2013" name="Nature">
        <title>Insights into bilaterian evolution from three spiralian genomes.</title>
        <authorList>
            <person name="Simakov O."/>
            <person name="Marletaz F."/>
            <person name="Cho S.J."/>
            <person name="Edsinger-Gonzales E."/>
            <person name="Havlak P."/>
            <person name="Hellsten U."/>
            <person name="Kuo D.H."/>
            <person name="Larsson T."/>
            <person name="Lv J."/>
            <person name="Arendt D."/>
            <person name="Savage R."/>
            <person name="Osoegawa K."/>
            <person name="de Jong P."/>
            <person name="Grimwood J."/>
            <person name="Chapman J.A."/>
            <person name="Shapiro H."/>
            <person name="Aerts A."/>
            <person name="Otillar R.P."/>
            <person name="Terry A.Y."/>
            <person name="Boore J.L."/>
            <person name="Grigoriev I.V."/>
            <person name="Lindberg D.R."/>
            <person name="Seaver E.C."/>
            <person name="Weisblat D.A."/>
            <person name="Putnam N.H."/>
            <person name="Rokhsar D.S."/>
        </authorList>
    </citation>
    <scope>NUCLEOTIDE SEQUENCE</scope>
    <source>
        <strain evidence="12 14">I ESC-2004</strain>
    </source>
</reference>
<dbReference type="GO" id="GO:0004930">
    <property type="term" value="F:G protein-coupled receptor activity"/>
    <property type="evidence" value="ECO:0007669"/>
    <property type="project" value="UniProtKB-KW"/>
</dbReference>
<reference evidence="13" key="3">
    <citation type="submission" date="2015-06" db="UniProtKB">
        <authorList>
            <consortium name="EnsemblMetazoa"/>
        </authorList>
    </citation>
    <scope>IDENTIFICATION</scope>
</reference>
<dbReference type="EnsemblMetazoa" id="CapteT198874">
    <property type="protein sequence ID" value="CapteP198874"/>
    <property type="gene ID" value="CapteG198874"/>
</dbReference>
<evidence type="ECO:0000259" key="11">
    <source>
        <dbReference type="PROSITE" id="PS50262"/>
    </source>
</evidence>
<keyword evidence="6 10" id="KW-0472">Membrane</keyword>
<keyword evidence="7 9" id="KW-0675">Receptor</keyword>
<feature type="transmembrane region" description="Helical" evidence="10">
    <location>
        <begin position="180"/>
        <end position="201"/>
    </location>
</feature>
<evidence type="ECO:0000313" key="13">
    <source>
        <dbReference type="EnsemblMetazoa" id="CapteP198874"/>
    </source>
</evidence>
<evidence type="ECO:0000256" key="10">
    <source>
        <dbReference type="SAM" id="Phobius"/>
    </source>
</evidence>
<feature type="transmembrane region" description="Helical" evidence="10">
    <location>
        <begin position="141"/>
        <end position="160"/>
    </location>
</feature>
<keyword evidence="8 9" id="KW-0807">Transducer</keyword>
<dbReference type="CDD" id="cd14967">
    <property type="entry name" value="7tmA_amine_R-like"/>
    <property type="match status" value="1"/>
</dbReference>
<gene>
    <name evidence="12" type="ORF">CAPTEDRAFT_198874</name>
</gene>
<name>R7T7U5_CAPTE</name>
<dbReference type="InterPro" id="IPR000276">
    <property type="entry name" value="GPCR_Rhodpsn"/>
</dbReference>
<sequence length="309" mass="33780">MTVNDSTTAEDLVSALPLEPAETHLLVIQTVFLSVLMLVVISGNAGLICVIACTQQLRSVTHAFIVSLALSDMLVGVVIIPINFAIPTAMFHGYTTCMYAACFTVVVALSSIANIFAVSIDRYLAVAHPLRYRSLMTPRNASIAISTTWVVSIILGFLPLMGWRVTSSTCLRGETYHPGYVLLIFACGCLLPAWGSALIYAKVFAIAKETNQKITDTTAMATGWRMRSNRKTLKTIAILMLYFQLSWLPVFISMVTDAFVSPRLLPSWAHALFGTLAFVNSALDPLIYGYRNRDIRRSAVKCVTGLVSV</sequence>
<evidence type="ECO:0000256" key="4">
    <source>
        <dbReference type="ARBA" id="ARBA00022989"/>
    </source>
</evidence>
<evidence type="ECO:0000256" key="1">
    <source>
        <dbReference type="ARBA" id="ARBA00004651"/>
    </source>
</evidence>
<dbReference type="GO" id="GO:0005886">
    <property type="term" value="C:plasma membrane"/>
    <property type="evidence" value="ECO:0007669"/>
    <property type="project" value="UniProtKB-SubCell"/>
</dbReference>
<dbReference type="EMBL" id="KB312312">
    <property type="protein sequence ID" value="ELT87495.1"/>
    <property type="molecule type" value="Genomic_DNA"/>
</dbReference>
<dbReference type="HOGENOM" id="CLU_009579_11_5_1"/>
<evidence type="ECO:0000256" key="2">
    <source>
        <dbReference type="ARBA" id="ARBA00022475"/>
    </source>
</evidence>
<dbReference type="EMBL" id="AMQN01003622">
    <property type="status" value="NOT_ANNOTATED_CDS"/>
    <property type="molecule type" value="Genomic_DNA"/>
</dbReference>
<dbReference type="Pfam" id="PF00001">
    <property type="entry name" value="7tm_1"/>
    <property type="match status" value="1"/>
</dbReference>
<evidence type="ECO:0000256" key="6">
    <source>
        <dbReference type="ARBA" id="ARBA00023136"/>
    </source>
</evidence>
<comment type="similarity">
    <text evidence="9">Belongs to the G-protein coupled receptor 1 family.</text>
</comment>
<accession>R7T7U5</accession>
<keyword evidence="4 10" id="KW-1133">Transmembrane helix</keyword>
<keyword evidence="5 9" id="KW-0297">G-protein coupled receptor</keyword>
<evidence type="ECO:0000313" key="14">
    <source>
        <dbReference type="Proteomes" id="UP000014760"/>
    </source>
</evidence>
<dbReference type="SMART" id="SM01381">
    <property type="entry name" value="7TM_GPCR_Srsx"/>
    <property type="match status" value="1"/>
</dbReference>
<dbReference type="OrthoDB" id="6287421at2759"/>
<keyword evidence="14" id="KW-1185">Reference proteome</keyword>
<evidence type="ECO:0000313" key="12">
    <source>
        <dbReference type="EMBL" id="ELT87495.1"/>
    </source>
</evidence>
<dbReference type="PROSITE" id="PS00237">
    <property type="entry name" value="G_PROTEIN_RECEP_F1_1"/>
    <property type="match status" value="1"/>
</dbReference>